<dbReference type="RefSeq" id="WP_219550657.1">
    <property type="nucleotide sequence ID" value="NZ_JAHKRN010000061.1"/>
</dbReference>
<accession>A0ABW1BN63</accession>
<dbReference type="InterPro" id="IPR053161">
    <property type="entry name" value="Ulvan_degrading_GH"/>
</dbReference>
<evidence type="ECO:0008006" key="3">
    <source>
        <dbReference type="Google" id="ProtNLM"/>
    </source>
</evidence>
<dbReference type="PANTHER" id="PTHR36848">
    <property type="entry name" value="DNA-BINDING PROTEIN (PUTATIVE SECRETED PROTEIN)-RELATED"/>
    <property type="match status" value="1"/>
</dbReference>
<keyword evidence="2" id="KW-1185">Reference proteome</keyword>
<name>A0ABW1BN63_9ACTN</name>
<gene>
    <name evidence="1" type="ORF">ACFPUY_04025</name>
</gene>
<comment type="caution">
    <text evidence="1">The sequence shown here is derived from an EMBL/GenBank/DDBJ whole genome shotgun (WGS) entry which is preliminary data.</text>
</comment>
<evidence type="ECO:0000313" key="2">
    <source>
        <dbReference type="Proteomes" id="UP001596096"/>
    </source>
</evidence>
<organism evidence="1 2">
    <name type="scientific">Nonomuraea harbinensis</name>
    <dbReference type="NCBI Taxonomy" id="1286938"/>
    <lineage>
        <taxon>Bacteria</taxon>
        <taxon>Bacillati</taxon>
        <taxon>Actinomycetota</taxon>
        <taxon>Actinomycetes</taxon>
        <taxon>Streptosporangiales</taxon>
        <taxon>Streptosporangiaceae</taxon>
        <taxon>Nonomuraea</taxon>
    </lineage>
</organism>
<reference evidence="2" key="1">
    <citation type="journal article" date="2019" name="Int. J. Syst. Evol. Microbiol.">
        <title>The Global Catalogue of Microorganisms (GCM) 10K type strain sequencing project: providing services to taxonomists for standard genome sequencing and annotation.</title>
        <authorList>
            <consortium name="The Broad Institute Genomics Platform"/>
            <consortium name="The Broad Institute Genome Sequencing Center for Infectious Disease"/>
            <person name="Wu L."/>
            <person name="Ma J."/>
        </authorList>
    </citation>
    <scope>NUCLEOTIDE SEQUENCE [LARGE SCALE GENOMIC DNA]</scope>
    <source>
        <strain evidence="2">CGMCC 4.7106</strain>
    </source>
</reference>
<dbReference type="Proteomes" id="UP001596096">
    <property type="component" value="Unassembled WGS sequence"/>
</dbReference>
<proteinExistence type="predicted"/>
<evidence type="ECO:0000313" key="1">
    <source>
        <dbReference type="EMBL" id="MFC5814236.1"/>
    </source>
</evidence>
<dbReference type="PANTHER" id="PTHR36848:SF2">
    <property type="entry name" value="SECRETED PROTEIN"/>
    <property type="match status" value="1"/>
</dbReference>
<protein>
    <recommendedName>
        <fullName evidence="3">Glycosyl hydrolases family 2 sugar binding domain-containing protein</fullName>
    </recommendedName>
</protein>
<dbReference type="EMBL" id="JBHSNW010000002">
    <property type="protein sequence ID" value="MFC5814236.1"/>
    <property type="molecule type" value="Genomic_DNA"/>
</dbReference>
<sequence>MRFTCGPGRMRLGDWEERGLAGYSGGVRYRTTVTARSGPGVLDLGRVRGTAEVTVNGRPCGIRVCSPYAFDVDLDDGDNVVEILVLGTLGPYLDEVSPTHFVFAGQRVSGLFGPVRLRTRS</sequence>